<organism evidence="2 3">
    <name type="scientific">Roseibium suaedae</name>
    <dbReference type="NCBI Taxonomy" id="735517"/>
    <lineage>
        <taxon>Bacteria</taxon>
        <taxon>Pseudomonadati</taxon>
        <taxon>Pseudomonadota</taxon>
        <taxon>Alphaproteobacteria</taxon>
        <taxon>Hyphomicrobiales</taxon>
        <taxon>Stappiaceae</taxon>
        <taxon>Roseibium</taxon>
    </lineage>
</organism>
<dbReference type="Gene3D" id="2.40.70.10">
    <property type="entry name" value="Acid Proteases"/>
    <property type="match status" value="1"/>
</dbReference>
<dbReference type="AlphaFoldDB" id="A0A1M7GPH4"/>
<name>A0A1M7GPH4_9HYPH</name>
<sequence length="183" mass="20519">MRKVLSTKLPADRKSSPEGKAKVRLGLTIGWREHVALPELGIADMRAKIDTGARTSAIHAKDMELFQREGEDWVRFRIPASRHHKRFRIEAPVLDQRDIKNTSGVPERRIVIRALLVLGSHRWHVDLSLADREKMGFDMILGRTAIRNRGILVSPGRSFIAGPPLIEPGGLTLSDSPVRVSEL</sequence>
<dbReference type="EMBL" id="FRBW01000002">
    <property type="protein sequence ID" value="SHM18096.1"/>
    <property type="molecule type" value="Genomic_DNA"/>
</dbReference>
<gene>
    <name evidence="2" type="ORF">SAMN05444272_1981</name>
</gene>
<dbReference type="Pfam" id="PF05618">
    <property type="entry name" value="Zn_protease"/>
    <property type="match status" value="1"/>
</dbReference>
<feature type="domain" description="Retropepsin-like aspartic endopeptidase" evidence="1">
    <location>
        <begin position="29"/>
        <end position="162"/>
    </location>
</feature>
<accession>A0A1M7GPH4</accession>
<dbReference type="InterPro" id="IPR008503">
    <property type="entry name" value="Asp_endopeptidase"/>
</dbReference>
<dbReference type="PANTHER" id="PTHR38037">
    <property type="entry name" value="ZN_PROTEASE DOMAIN-CONTAINING PROTEIN"/>
    <property type="match status" value="1"/>
</dbReference>
<evidence type="ECO:0000313" key="3">
    <source>
        <dbReference type="Proteomes" id="UP000186002"/>
    </source>
</evidence>
<dbReference type="SUPFAM" id="SSF50630">
    <property type="entry name" value="Acid proteases"/>
    <property type="match status" value="1"/>
</dbReference>
<dbReference type="RefSeq" id="WP_084081912.1">
    <property type="nucleotide sequence ID" value="NZ_FRBW01000002.1"/>
</dbReference>
<evidence type="ECO:0000313" key="2">
    <source>
        <dbReference type="EMBL" id="SHM18096.1"/>
    </source>
</evidence>
<evidence type="ECO:0000259" key="1">
    <source>
        <dbReference type="Pfam" id="PF05618"/>
    </source>
</evidence>
<reference evidence="2 3" key="1">
    <citation type="submission" date="2016-11" db="EMBL/GenBank/DDBJ databases">
        <authorList>
            <person name="Jaros S."/>
            <person name="Januszkiewicz K."/>
            <person name="Wedrychowicz H."/>
        </authorList>
    </citation>
    <scope>NUCLEOTIDE SEQUENCE [LARGE SCALE GENOMIC DNA]</scope>
    <source>
        <strain evidence="2 3">DSM 22153</strain>
    </source>
</reference>
<keyword evidence="3" id="KW-1185">Reference proteome</keyword>
<proteinExistence type="predicted"/>
<dbReference type="STRING" id="735517.SAMN05444272_1981"/>
<dbReference type="Proteomes" id="UP000186002">
    <property type="component" value="Unassembled WGS sequence"/>
</dbReference>
<dbReference type="PANTHER" id="PTHR38037:SF1">
    <property type="entry name" value="ATP-DEPENDENT ZINC PROTEASE DOMAIN-CONTAINING PROTEIN-RELATED"/>
    <property type="match status" value="1"/>
</dbReference>
<dbReference type="InterPro" id="IPR021109">
    <property type="entry name" value="Peptidase_aspartic_dom_sf"/>
</dbReference>
<dbReference type="OrthoDB" id="9782977at2"/>
<protein>
    <submittedName>
        <fullName evidence="2">Uncharacterized conserved protein</fullName>
    </submittedName>
</protein>